<organism evidence="1 2">
    <name type="scientific">Mytilus galloprovincialis</name>
    <name type="common">Mediterranean mussel</name>
    <dbReference type="NCBI Taxonomy" id="29158"/>
    <lineage>
        <taxon>Eukaryota</taxon>
        <taxon>Metazoa</taxon>
        <taxon>Spiralia</taxon>
        <taxon>Lophotrochozoa</taxon>
        <taxon>Mollusca</taxon>
        <taxon>Bivalvia</taxon>
        <taxon>Autobranchia</taxon>
        <taxon>Pteriomorphia</taxon>
        <taxon>Mytilida</taxon>
        <taxon>Mytiloidea</taxon>
        <taxon>Mytilidae</taxon>
        <taxon>Mytilinae</taxon>
        <taxon>Mytilus</taxon>
    </lineage>
</organism>
<dbReference type="EMBL" id="UYJE01005761">
    <property type="protein sequence ID" value="VDI40066.1"/>
    <property type="molecule type" value="Genomic_DNA"/>
</dbReference>
<protein>
    <submittedName>
        <fullName evidence="1">Uncharacterized protein</fullName>
    </submittedName>
</protein>
<comment type="caution">
    <text evidence="1">The sequence shown here is derived from an EMBL/GenBank/DDBJ whole genome shotgun (WGS) entry which is preliminary data.</text>
</comment>
<reference evidence="1" key="1">
    <citation type="submission" date="2018-11" db="EMBL/GenBank/DDBJ databases">
        <authorList>
            <person name="Alioto T."/>
            <person name="Alioto T."/>
        </authorList>
    </citation>
    <scope>NUCLEOTIDE SEQUENCE</scope>
</reference>
<evidence type="ECO:0000313" key="1">
    <source>
        <dbReference type="EMBL" id="VDI40066.1"/>
    </source>
</evidence>
<dbReference type="OrthoDB" id="6110718at2759"/>
<accession>A0A8B6EUV9</accession>
<gene>
    <name evidence="1" type="ORF">MGAL_10B068877</name>
</gene>
<sequence>MPFDVNTNISIGFNSFTVTMRKFVLLALLYVIHVKEADLFFLDCSKGSDKWRTCYHCQCNHHHYSSKECNHCRLCDIQCDVHTNAPLPVVTGSPITTSKPHSSTCDIVAIFDAVARNQFVENVNATTCLNGKGRHGNDALVMTLCNAPESARWIEGEQVLFRDGTCSESAKPYTPIFYHQNNVRLAGILISCSGSEIRYFYQKCDTTPVVYVNSNYIDRVHVLTWT</sequence>
<dbReference type="Proteomes" id="UP000596742">
    <property type="component" value="Unassembled WGS sequence"/>
</dbReference>
<proteinExistence type="predicted"/>
<keyword evidence="2" id="KW-1185">Reference proteome</keyword>
<dbReference type="AlphaFoldDB" id="A0A8B6EUV9"/>
<evidence type="ECO:0000313" key="2">
    <source>
        <dbReference type="Proteomes" id="UP000596742"/>
    </source>
</evidence>
<name>A0A8B6EUV9_MYTGA</name>